<dbReference type="Proteomes" id="UP000307140">
    <property type="component" value="Unassembled WGS sequence"/>
</dbReference>
<protein>
    <recommendedName>
        <fullName evidence="4">DUF541 domain-containing protein</fullName>
    </recommendedName>
</protein>
<evidence type="ECO:0000313" key="2">
    <source>
        <dbReference type="EMBL" id="TMM32179.1"/>
    </source>
</evidence>
<feature type="signal peptide" evidence="1">
    <location>
        <begin position="1"/>
        <end position="21"/>
    </location>
</feature>
<organism evidence="2 3">
    <name type="scientific">Polaribacter aestuariivivens</name>
    <dbReference type="NCBI Taxonomy" id="2304626"/>
    <lineage>
        <taxon>Bacteria</taxon>
        <taxon>Pseudomonadati</taxon>
        <taxon>Bacteroidota</taxon>
        <taxon>Flavobacteriia</taxon>
        <taxon>Flavobacteriales</taxon>
        <taxon>Flavobacteriaceae</taxon>
    </lineage>
</organism>
<keyword evidence="3" id="KW-1185">Reference proteome</keyword>
<reference evidence="2 3" key="1">
    <citation type="submission" date="2019-05" db="EMBL/GenBank/DDBJ databases">
        <title>Polaribacter aestuariivivens sp. nov., isolated from a tidal flat.</title>
        <authorList>
            <person name="Yoon J.-H."/>
        </authorList>
    </citation>
    <scope>NUCLEOTIDE SEQUENCE [LARGE SCALE GENOMIC DNA]</scope>
    <source>
        <strain evidence="2 3">DBTF-3</strain>
    </source>
</reference>
<proteinExistence type="predicted"/>
<dbReference type="RefSeq" id="WP_138534391.1">
    <property type="nucleotide sequence ID" value="NZ_VANR01000001.1"/>
</dbReference>
<gene>
    <name evidence="2" type="ORF">FDT66_01570</name>
</gene>
<evidence type="ECO:0008006" key="4">
    <source>
        <dbReference type="Google" id="ProtNLM"/>
    </source>
</evidence>
<feature type="chain" id="PRO_5024387440" description="DUF541 domain-containing protein" evidence="1">
    <location>
        <begin position="22"/>
        <end position="197"/>
    </location>
</feature>
<dbReference type="EMBL" id="VANR01000001">
    <property type="protein sequence ID" value="TMM32179.1"/>
    <property type="molecule type" value="Genomic_DNA"/>
</dbReference>
<evidence type="ECO:0000256" key="1">
    <source>
        <dbReference type="SAM" id="SignalP"/>
    </source>
</evidence>
<comment type="caution">
    <text evidence="2">The sequence shown here is derived from an EMBL/GenBank/DDBJ whole genome shotgun (WGS) entry which is preliminary data.</text>
</comment>
<dbReference type="AlphaFoldDB" id="A0A5S3NE92"/>
<evidence type="ECO:0000313" key="3">
    <source>
        <dbReference type="Proteomes" id="UP000307140"/>
    </source>
</evidence>
<name>A0A5S3NE92_9FLAO</name>
<accession>A0A5S3NE92</accession>
<sequence>MNAKWYISTLLFIALCFGAFQEQVHEPNQEIILEFVDTSIHKKNVENTITEVKEKLLEIGVSNIVIQETKKGTLKICYYSTIDTKNIKSALTNANQLAVNHLPENDGKHISNYNIAVHNLTENIDVSNLGDKFVLEIKYQSDRFTIDNFSGFSESIANKANKLFKIAYKVSKNNPFIKDYTSYQEPEVRAGPGIYFV</sequence>
<dbReference type="OrthoDB" id="1144910at2"/>
<keyword evidence="1" id="KW-0732">Signal</keyword>